<proteinExistence type="predicted"/>
<dbReference type="EMBL" id="AUZM01000091">
    <property type="protein sequence ID" value="ERT04544.1"/>
    <property type="molecule type" value="Genomic_DNA"/>
</dbReference>
<name>U7Q9P6_9CYAN</name>
<dbReference type="EMBL" id="AUZM01000190">
    <property type="protein sequence ID" value="ERT03828.1"/>
    <property type="molecule type" value="Genomic_DNA"/>
</dbReference>
<evidence type="ECO:0000313" key="2">
    <source>
        <dbReference type="EMBL" id="ERT04544.1"/>
    </source>
</evidence>
<accession>U7Q9P6</accession>
<dbReference type="Proteomes" id="UP000017127">
    <property type="component" value="Unassembled WGS sequence"/>
</dbReference>
<gene>
    <name evidence="2" type="ORF">M595_5494</name>
    <name evidence="1" type="ORF">M595_6231</name>
</gene>
<evidence type="ECO:0000313" key="3">
    <source>
        <dbReference type="Proteomes" id="UP000017127"/>
    </source>
</evidence>
<reference evidence="2 3" key="1">
    <citation type="journal article" date="2013" name="Front. Microbiol.">
        <title>Comparative genomic analyses of the cyanobacterium, Lyngbya aestuarii BL J, a powerful hydrogen producer.</title>
        <authorList>
            <person name="Kothari A."/>
            <person name="Vaughn M."/>
            <person name="Garcia-Pichel F."/>
        </authorList>
    </citation>
    <scope>NUCLEOTIDE SEQUENCE [LARGE SCALE GENOMIC DNA]</scope>
    <source>
        <strain evidence="2 3">BL J</strain>
    </source>
</reference>
<dbReference type="AlphaFoldDB" id="U7Q9P6"/>
<organism evidence="2 3">
    <name type="scientific">Lyngbya aestuarii BL J</name>
    <dbReference type="NCBI Taxonomy" id="1348334"/>
    <lineage>
        <taxon>Bacteria</taxon>
        <taxon>Bacillati</taxon>
        <taxon>Cyanobacteriota</taxon>
        <taxon>Cyanophyceae</taxon>
        <taxon>Oscillatoriophycideae</taxon>
        <taxon>Oscillatoriales</taxon>
        <taxon>Microcoleaceae</taxon>
        <taxon>Lyngbya</taxon>
    </lineage>
</organism>
<keyword evidence="3" id="KW-1185">Reference proteome</keyword>
<evidence type="ECO:0000313" key="1">
    <source>
        <dbReference type="EMBL" id="ERT03828.1"/>
    </source>
</evidence>
<sequence length="37" mass="4448">MLSPWSLDIIRFSNASDWFSSQSINEYQIQKRLMNIQ</sequence>
<protein>
    <submittedName>
        <fullName evidence="2">Uncharacterized protein</fullName>
    </submittedName>
</protein>
<comment type="caution">
    <text evidence="2">The sequence shown here is derived from an EMBL/GenBank/DDBJ whole genome shotgun (WGS) entry which is preliminary data.</text>
</comment>